<gene>
    <name evidence="3" type="ORF">GCM10009114_20830</name>
</gene>
<name>A0ABP3WV22_9ALTE</name>
<dbReference type="InterPro" id="IPR001296">
    <property type="entry name" value="Glyco_trans_1"/>
</dbReference>
<evidence type="ECO:0000259" key="2">
    <source>
        <dbReference type="Pfam" id="PF13439"/>
    </source>
</evidence>
<protein>
    <submittedName>
        <fullName evidence="3">Uncharacterized protein</fullName>
    </submittedName>
</protein>
<dbReference type="InterPro" id="IPR050194">
    <property type="entry name" value="Glycosyltransferase_grp1"/>
</dbReference>
<dbReference type="SUPFAM" id="SSF53756">
    <property type="entry name" value="UDP-Glycosyltransferase/glycogen phosphorylase"/>
    <property type="match status" value="1"/>
</dbReference>
<dbReference type="Pfam" id="PF13439">
    <property type="entry name" value="Glyco_transf_4"/>
    <property type="match status" value="1"/>
</dbReference>
<evidence type="ECO:0000313" key="4">
    <source>
        <dbReference type="Proteomes" id="UP001500359"/>
    </source>
</evidence>
<dbReference type="Proteomes" id="UP001500359">
    <property type="component" value="Unassembled WGS sequence"/>
</dbReference>
<dbReference type="Gene3D" id="3.40.50.2000">
    <property type="entry name" value="Glycogen Phosphorylase B"/>
    <property type="match status" value="2"/>
</dbReference>
<dbReference type="PANTHER" id="PTHR45947:SF14">
    <property type="entry name" value="SLL1723 PROTEIN"/>
    <property type="match status" value="1"/>
</dbReference>
<dbReference type="EMBL" id="BAAAFD010000005">
    <property type="protein sequence ID" value="GAA0856959.1"/>
    <property type="molecule type" value="Genomic_DNA"/>
</dbReference>
<feature type="domain" description="Glycosyl transferase family 1" evidence="1">
    <location>
        <begin position="174"/>
        <end position="317"/>
    </location>
</feature>
<evidence type="ECO:0000313" key="3">
    <source>
        <dbReference type="EMBL" id="GAA0856959.1"/>
    </source>
</evidence>
<evidence type="ECO:0000259" key="1">
    <source>
        <dbReference type="Pfam" id="PF00534"/>
    </source>
</evidence>
<comment type="caution">
    <text evidence="3">The sequence shown here is derived from an EMBL/GenBank/DDBJ whole genome shotgun (WGS) entry which is preliminary data.</text>
</comment>
<dbReference type="CDD" id="cd03801">
    <property type="entry name" value="GT4_PimA-like"/>
    <property type="match status" value="1"/>
</dbReference>
<proteinExistence type="predicted"/>
<keyword evidence="4" id="KW-1185">Reference proteome</keyword>
<organism evidence="3 4">
    <name type="scientific">Aliiglaciecola litoralis</name>
    <dbReference type="NCBI Taxonomy" id="582857"/>
    <lineage>
        <taxon>Bacteria</taxon>
        <taxon>Pseudomonadati</taxon>
        <taxon>Pseudomonadota</taxon>
        <taxon>Gammaproteobacteria</taxon>
        <taxon>Alteromonadales</taxon>
        <taxon>Alteromonadaceae</taxon>
        <taxon>Aliiglaciecola</taxon>
    </lineage>
</organism>
<feature type="domain" description="Glycosyltransferase subfamily 4-like N-terminal" evidence="2">
    <location>
        <begin position="51"/>
        <end position="158"/>
    </location>
</feature>
<sequence length="377" mass="42722">MGNQNAIMTHVVMKSNKATNEMLYDVSTHYSNSLMRKAVNLIHFLRGRCHNTDFKAADNILQEFQPEIIHCHFGTAAYFLYYIQQVCKNETPVVLSMHGFDVFVESEAFYPYEKIIKKHAQNNRLIVTVPSKFLKKHAVSRFGFDEESVRVVHNGFDSTLFYESYLPFCAGQTFKIIHVGRFIDLKGQKYLIEAISELKKRGITCVEAVFIGEGETLSHCKWLAKSLNVEESCHFKGAVNHVDIFKFVSQSHLYVHTSITASNGHAETFGVAVLEAVASGKPVVYFGSGGTPEIFEDSSGIFYKQVQEKSLDDLVEALGYFVEYYPSLDFAALQNARDMIVERFNDIRCAKQLQSIYSELLGRAPNIEGRSQQPTQQ</sequence>
<dbReference type="PANTHER" id="PTHR45947">
    <property type="entry name" value="SULFOQUINOVOSYL TRANSFERASE SQD2"/>
    <property type="match status" value="1"/>
</dbReference>
<accession>A0ABP3WV22</accession>
<dbReference type="Pfam" id="PF00534">
    <property type="entry name" value="Glycos_transf_1"/>
    <property type="match status" value="1"/>
</dbReference>
<reference evidence="4" key="1">
    <citation type="journal article" date="2019" name="Int. J. Syst. Evol. Microbiol.">
        <title>The Global Catalogue of Microorganisms (GCM) 10K type strain sequencing project: providing services to taxonomists for standard genome sequencing and annotation.</title>
        <authorList>
            <consortium name="The Broad Institute Genomics Platform"/>
            <consortium name="The Broad Institute Genome Sequencing Center for Infectious Disease"/>
            <person name="Wu L."/>
            <person name="Ma J."/>
        </authorList>
    </citation>
    <scope>NUCLEOTIDE SEQUENCE [LARGE SCALE GENOMIC DNA]</scope>
    <source>
        <strain evidence="4">JCM 15896</strain>
    </source>
</reference>
<dbReference type="InterPro" id="IPR028098">
    <property type="entry name" value="Glyco_trans_4-like_N"/>
</dbReference>